<dbReference type="Proteomes" id="UP000887565">
    <property type="component" value="Unplaced"/>
</dbReference>
<keyword evidence="1" id="KW-1185">Reference proteome</keyword>
<sequence length="55" mass="6242">MKLCVKRSKLIGEIGTMLLGFFDGSSGEKFKNVVSTFCQNQQYALEILKLKQKKD</sequence>
<proteinExistence type="predicted"/>
<dbReference type="GO" id="GO:0007186">
    <property type="term" value="P:G protein-coupled receptor signaling pathway"/>
    <property type="evidence" value="ECO:0007669"/>
    <property type="project" value="TreeGrafter"/>
</dbReference>
<evidence type="ECO:0000313" key="1">
    <source>
        <dbReference type="Proteomes" id="UP000887565"/>
    </source>
</evidence>
<protein>
    <submittedName>
        <fullName evidence="2">LAGLIDADG homing endonuclease</fullName>
    </submittedName>
</protein>
<reference evidence="2" key="1">
    <citation type="submission" date="2022-11" db="UniProtKB">
        <authorList>
            <consortium name="WormBaseParasite"/>
        </authorList>
    </citation>
    <scope>IDENTIFICATION</scope>
</reference>
<dbReference type="AlphaFoldDB" id="A0A915JBD7"/>
<dbReference type="Gene3D" id="1.20.900.10">
    <property type="entry name" value="Dbl homology (DH) domain"/>
    <property type="match status" value="1"/>
</dbReference>
<accession>A0A915JBD7</accession>
<dbReference type="PANTHER" id="PTHR45872">
    <property type="entry name" value="RHO GUANINE NUCLEOTIDE EXCHANGE FACTOR 2, ISOFORM D"/>
    <property type="match status" value="1"/>
</dbReference>
<dbReference type="SUPFAM" id="SSF48065">
    <property type="entry name" value="DBL homology domain (DH-domain)"/>
    <property type="match status" value="1"/>
</dbReference>
<dbReference type="GO" id="GO:0001664">
    <property type="term" value="F:G protein-coupled receptor binding"/>
    <property type="evidence" value="ECO:0007669"/>
    <property type="project" value="TreeGrafter"/>
</dbReference>
<dbReference type="GO" id="GO:0005085">
    <property type="term" value="F:guanyl-nucleotide exchange factor activity"/>
    <property type="evidence" value="ECO:0007669"/>
    <property type="project" value="TreeGrafter"/>
</dbReference>
<dbReference type="GO" id="GO:0005737">
    <property type="term" value="C:cytoplasm"/>
    <property type="evidence" value="ECO:0007669"/>
    <property type="project" value="TreeGrafter"/>
</dbReference>
<dbReference type="PANTHER" id="PTHR45872:SF2">
    <property type="entry name" value="RHO GUANINE NUCLEOTIDE EXCHANGE FACTOR 2, ISOFORM D"/>
    <property type="match status" value="1"/>
</dbReference>
<dbReference type="WBParaSite" id="nRc.2.0.1.t22961-RA">
    <property type="protein sequence ID" value="nRc.2.0.1.t22961-RA"/>
    <property type="gene ID" value="nRc.2.0.1.g22961"/>
</dbReference>
<dbReference type="InterPro" id="IPR035899">
    <property type="entry name" value="DBL_dom_sf"/>
</dbReference>
<evidence type="ECO:0000313" key="2">
    <source>
        <dbReference type="WBParaSite" id="nRc.2.0.1.t22961-RA"/>
    </source>
</evidence>
<name>A0A915JBD7_ROMCU</name>
<organism evidence="1 2">
    <name type="scientific">Romanomermis culicivorax</name>
    <name type="common">Nematode worm</name>
    <dbReference type="NCBI Taxonomy" id="13658"/>
    <lineage>
        <taxon>Eukaryota</taxon>
        <taxon>Metazoa</taxon>
        <taxon>Ecdysozoa</taxon>
        <taxon>Nematoda</taxon>
        <taxon>Enoplea</taxon>
        <taxon>Dorylaimia</taxon>
        <taxon>Mermithida</taxon>
        <taxon>Mermithoidea</taxon>
        <taxon>Mermithidae</taxon>
        <taxon>Romanomermis</taxon>
    </lineage>
</organism>